<dbReference type="EMBL" id="CP022572">
    <property type="protein sequence ID" value="AZU65157.1"/>
    <property type="molecule type" value="Genomic_DNA"/>
</dbReference>
<proteinExistence type="predicted"/>
<reference evidence="1 2" key="1">
    <citation type="submission" date="2017-07" db="EMBL/GenBank/DDBJ databases">
        <title>The complete genome sequence of Bacillus mesonae strain H20-5, an efficient strain improving plant abiotic stress resistance.</title>
        <authorList>
            <person name="Kim S.Y."/>
            <person name="Song H."/>
            <person name="Sang M.K."/>
            <person name="Weon H.-Y."/>
            <person name="Song J."/>
        </authorList>
    </citation>
    <scope>NUCLEOTIDE SEQUENCE [LARGE SCALE GENOMIC DNA]</scope>
    <source>
        <strain evidence="1 2">H20-5</strain>
    </source>
</reference>
<dbReference type="OrthoDB" id="2377175at2"/>
<dbReference type="Proteomes" id="UP000282892">
    <property type="component" value="Chromosome"/>
</dbReference>
<dbReference type="AlphaFoldDB" id="A0A3T0I766"/>
<accession>A0A3T0I766</accession>
<dbReference type="KEGG" id="nmk:CHR53_26625"/>
<sequence>MMKDFHCCATCRHFNVEKTAEGAKYFCSRLGYETKTHYKFNCWSPKENVAKLMNKGISKNNNGLGMFNNSDDEKNA</sequence>
<evidence type="ECO:0000313" key="1">
    <source>
        <dbReference type="EMBL" id="AZU65157.1"/>
    </source>
</evidence>
<gene>
    <name evidence="1" type="ORF">CHR53_26625</name>
</gene>
<evidence type="ECO:0000313" key="2">
    <source>
        <dbReference type="Proteomes" id="UP000282892"/>
    </source>
</evidence>
<organism evidence="1 2">
    <name type="scientific">Neobacillus mesonae</name>
    <dbReference type="NCBI Taxonomy" id="1193713"/>
    <lineage>
        <taxon>Bacteria</taxon>
        <taxon>Bacillati</taxon>
        <taxon>Bacillota</taxon>
        <taxon>Bacilli</taxon>
        <taxon>Bacillales</taxon>
        <taxon>Bacillaceae</taxon>
        <taxon>Neobacillus</taxon>
    </lineage>
</organism>
<keyword evidence="2" id="KW-1185">Reference proteome</keyword>
<protein>
    <submittedName>
        <fullName evidence="1">Uncharacterized protein</fullName>
    </submittedName>
</protein>
<name>A0A3T0I766_9BACI</name>